<name>A0ABS9FS91_9PSED</name>
<feature type="signal peptide" evidence="8">
    <location>
        <begin position="1"/>
        <end position="27"/>
    </location>
</feature>
<dbReference type="Gene3D" id="1.20.1600.10">
    <property type="entry name" value="Outer membrane efflux proteins (OEP)"/>
    <property type="match status" value="1"/>
</dbReference>
<evidence type="ECO:0000256" key="6">
    <source>
        <dbReference type="ARBA" id="ARBA00023237"/>
    </source>
</evidence>
<keyword evidence="8" id="KW-0732">Signal</keyword>
<evidence type="ECO:0000256" key="3">
    <source>
        <dbReference type="ARBA" id="ARBA00022692"/>
    </source>
</evidence>
<evidence type="ECO:0000256" key="5">
    <source>
        <dbReference type="ARBA" id="ARBA00023139"/>
    </source>
</evidence>
<comment type="subcellular location">
    <subcellularLocation>
        <location evidence="8">Cell outer membrane</location>
        <topology evidence="8">Lipid-anchor</topology>
    </subcellularLocation>
</comment>
<dbReference type="Gene3D" id="2.20.200.10">
    <property type="entry name" value="Outer membrane efflux proteins (OEP)"/>
    <property type="match status" value="1"/>
</dbReference>
<protein>
    <submittedName>
        <fullName evidence="10">Efflux transporter outer membrane subunit</fullName>
    </submittedName>
</protein>
<dbReference type="NCBIfam" id="TIGR01845">
    <property type="entry name" value="outer_NodT"/>
    <property type="match status" value="1"/>
</dbReference>
<dbReference type="RefSeq" id="WP_023446513.1">
    <property type="nucleotide sequence ID" value="NZ_WKDU01000026.1"/>
</dbReference>
<dbReference type="Pfam" id="PF02321">
    <property type="entry name" value="OEP"/>
    <property type="match status" value="2"/>
</dbReference>
<dbReference type="InterPro" id="IPR003423">
    <property type="entry name" value="OMP_efflux"/>
</dbReference>
<keyword evidence="7 8" id="KW-0449">Lipoprotein</keyword>
<gene>
    <name evidence="10" type="ORF">GIW47_20745</name>
</gene>
<dbReference type="PANTHER" id="PTHR30203:SF25">
    <property type="entry name" value="OUTER MEMBRANE PROTEIN-RELATED"/>
    <property type="match status" value="1"/>
</dbReference>
<evidence type="ECO:0000256" key="4">
    <source>
        <dbReference type="ARBA" id="ARBA00023136"/>
    </source>
</evidence>
<dbReference type="EMBL" id="WKDU01000026">
    <property type="protein sequence ID" value="MCF5155029.1"/>
    <property type="molecule type" value="Genomic_DNA"/>
</dbReference>
<feature type="coiled-coil region" evidence="9">
    <location>
        <begin position="211"/>
        <end position="238"/>
    </location>
</feature>
<keyword evidence="5 8" id="KW-0564">Palmitate</keyword>
<evidence type="ECO:0000256" key="7">
    <source>
        <dbReference type="ARBA" id="ARBA00023288"/>
    </source>
</evidence>
<comment type="similarity">
    <text evidence="1 8">Belongs to the outer membrane factor (OMF) (TC 1.B.17) family.</text>
</comment>
<keyword evidence="11" id="KW-1185">Reference proteome</keyword>
<dbReference type="Proteomes" id="UP000814074">
    <property type="component" value="Unassembled WGS sequence"/>
</dbReference>
<accession>A0ABS9FS91</accession>
<dbReference type="SUPFAM" id="SSF56954">
    <property type="entry name" value="Outer membrane efflux proteins (OEP)"/>
    <property type="match status" value="1"/>
</dbReference>
<keyword evidence="4 8" id="KW-0472">Membrane</keyword>
<dbReference type="PANTHER" id="PTHR30203">
    <property type="entry name" value="OUTER MEMBRANE CATION EFFLUX PROTEIN"/>
    <property type="match status" value="1"/>
</dbReference>
<evidence type="ECO:0000256" key="1">
    <source>
        <dbReference type="ARBA" id="ARBA00007613"/>
    </source>
</evidence>
<comment type="caution">
    <text evidence="10">The sequence shown here is derived from an EMBL/GenBank/DDBJ whole genome shotgun (WGS) entry which is preliminary data.</text>
</comment>
<reference evidence="10 11" key="1">
    <citation type="submission" date="2019-11" db="EMBL/GenBank/DDBJ databases">
        <title>Epiphytic Pseudomonas syringae from cherry orchards.</title>
        <authorList>
            <person name="Hulin M.T."/>
        </authorList>
    </citation>
    <scope>NUCLEOTIDE SEQUENCE [LARGE SCALE GENOMIC DNA]</scope>
    <source>
        <strain evidence="10 11">PA-6-3B</strain>
    </source>
</reference>
<keyword evidence="2 8" id="KW-1134">Transmembrane beta strand</keyword>
<dbReference type="InterPro" id="IPR010131">
    <property type="entry name" value="MdtP/NodT-like"/>
</dbReference>
<proteinExistence type="inferred from homology"/>
<evidence type="ECO:0000256" key="9">
    <source>
        <dbReference type="SAM" id="Coils"/>
    </source>
</evidence>
<sequence length="509" mass="55253">MSNSQLFRFRPARLAVVVCTVALSACAVGPDVVKPTPAAPDDWTTWSSAAPSLRASVNLTQAPRATWWQAFSDPVLERLQVQAIQASPDLKTASLRFAQSRVQRSTVAAQRAPEVGLSGSATRQRQSETGAGTRLIDAIGAGSNADDLKKLLAEPFTLYQAGFDASWELDLWGRVSRSIEAADADIAQQAALLALARQSLANDVARNYFELRTTQRQIRLAREDIAALDEQVEILAARVQGGILDHLDLERQRAEQASLKAQFPALLAQEGASANQLTLLLGERPGALRDQLAPLADNRQTPLPDLALGLPSEVALQRPDIRAAEAALASATADIGVAQAQLYPSIHLGTKFGYESYLSGEFTDWGSRTWSIGPSLDLPLFDHGRRKSVVQLRELQQQEAAVTYQRTVLKAWQEIDDALSAYSAEQQQAQQLDLQVKSAGEAYSLAQARYQGGTVDFISVLDSQRSYLQSRRSLVASQGRLRTRFVTIKKAVGAPIHVVSPGSNDGTKH</sequence>
<evidence type="ECO:0000256" key="2">
    <source>
        <dbReference type="ARBA" id="ARBA00022452"/>
    </source>
</evidence>
<feature type="chain" id="PRO_5044954567" evidence="8">
    <location>
        <begin position="28"/>
        <end position="509"/>
    </location>
</feature>
<evidence type="ECO:0000313" key="10">
    <source>
        <dbReference type="EMBL" id="MCF5155029.1"/>
    </source>
</evidence>
<evidence type="ECO:0000256" key="8">
    <source>
        <dbReference type="RuleBase" id="RU362097"/>
    </source>
</evidence>
<evidence type="ECO:0000313" key="11">
    <source>
        <dbReference type="Proteomes" id="UP000814074"/>
    </source>
</evidence>
<organism evidence="10 11">
    <name type="scientific">Pseudomonas lactis</name>
    <dbReference type="NCBI Taxonomy" id="1615674"/>
    <lineage>
        <taxon>Bacteria</taxon>
        <taxon>Pseudomonadati</taxon>
        <taxon>Pseudomonadota</taxon>
        <taxon>Gammaproteobacteria</taxon>
        <taxon>Pseudomonadales</taxon>
        <taxon>Pseudomonadaceae</taxon>
        <taxon>Pseudomonas</taxon>
    </lineage>
</organism>
<keyword evidence="6" id="KW-0998">Cell outer membrane</keyword>
<keyword evidence="9" id="KW-0175">Coiled coil</keyword>
<keyword evidence="3 8" id="KW-0812">Transmembrane</keyword>